<evidence type="ECO:0000313" key="5">
    <source>
        <dbReference type="Proteomes" id="UP001500392"/>
    </source>
</evidence>
<protein>
    <recommendedName>
        <fullName evidence="3">HTH tetR-type domain-containing protein</fullName>
    </recommendedName>
</protein>
<comment type="caution">
    <text evidence="2">Lacks conserved residue(s) required for the propagation of feature annotation.</text>
</comment>
<dbReference type="InterPro" id="IPR009057">
    <property type="entry name" value="Homeodomain-like_sf"/>
</dbReference>
<evidence type="ECO:0000256" key="2">
    <source>
        <dbReference type="PROSITE-ProRule" id="PRU00335"/>
    </source>
</evidence>
<reference evidence="5" key="1">
    <citation type="journal article" date="2019" name="Int. J. Syst. Evol. Microbiol.">
        <title>The Global Catalogue of Microorganisms (GCM) 10K type strain sequencing project: providing services to taxonomists for standard genome sequencing and annotation.</title>
        <authorList>
            <consortium name="The Broad Institute Genomics Platform"/>
            <consortium name="The Broad Institute Genome Sequencing Center for Infectious Disease"/>
            <person name="Wu L."/>
            <person name="Ma J."/>
        </authorList>
    </citation>
    <scope>NUCLEOTIDE SEQUENCE [LARGE SCALE GENOMIC DNA]</scope>
    <source>
        <strain evidence="5">JCM 17304</strain>
    </source>
</reference>
<organism evidence="4 5">
    <name type="scientific">Zhongshania borealis</name>
    <dbReference type="NCBI Taxonomy" id="889488"/>
    <lineage>
        <taxon>Bacteria</taxon>
        <taxon>Pseudomonadati</taxon>
        <taxon>Pseudomonadota</taxon>
        <taxon>Gammaproteobacteria</taxon>
        <taxon>Cellvibrionales</taxon>
        <taxon>Spongiibacteraceae</taxon>
        <taxon>Zhongshania</taxon>
    </lineage>
</organism>
<evidence type="ECO:0000313" key="4">
    <source>
        <dbReference type="EMBL" id="GAA4084610.1"/>
    </source>
</evidence>
<evidence type="ECO:0000259" key="3">
    <source>
        <dbReference type="PROSITE" id="PS50977"/>
    </source>
</evidence>
<dbReference type="EMBL" id="BAABDM010000001">
    <property type="protein sequence ID" value="GAA4084610.1"/>
    <property type="molecule type" value="Genomic_DNA"/>
</dbReference>
<dbReference type="SUPFAM" id="SSF46689">
    <property type="entry name" value="Homeodomain-like"/>
    <property type="match status" value="1"/>
</dbReference>
<name>A0ABP7WA83_9GAMM</name>
<dbReference type="Proteomes" id="UP001500392">
    <property type="component" value="Unassembled WGS sequence"/>
</dbReference>
<feature type="domain" description="HTH tetR-type" evidence="3">
    <location>
        <begin position="1"/>
        <end position="37"/>
    </location>
</feature>
<keyword evidence="1 2" id="KW-0238">DNA-binding</keyword>
<dbReference type="PROSITE" id="PS50977">
    <property type="entry name" value="HTH_TETR_2"/>
    <property type="match status" value="1"/>
</dbReference>
<gene>
    <name evidence="4" type="ORF">GCM10022414_04190</name>
</gene>
<keyword evidence="5" id="KW-1185">Reference proteome</keyword>
<comment type="caution">
    <text evidence="4">The sequence shown here is derived from an EMBL/GenBank/DDBJ whole genome shotgun (WGS) entry which is preliminary data.</text>
</comment>
<accession>A0ABP7WA83</accession>
<dbReference type="Gene3D" id="1.10.357.10">
    <property type="entry name" value="Tetracycline Repressor, domain 2"/>
    <property type="match status" value="1"/>
</dbReference>
<sequence length="163" mass="18337">MDSLAKAAKLTKGALYDHFLGKEDIYVQSTAHYLEQAMADLIDVPDVDQSKEEALFTFLAKFLDRLNEKPVLSRLILRVLTEETGKNTREIAEKALYLPFKHTIELVSAYRPDVNASDYVYSFYCNAILSEDLKNVVDVLSPNSPSLSVHTSLLQHFRGILAA</sequence>
<evidence type="ECO:0000256" key="1">
    <source>
        <dbReference type="ARBA" id="ARBA00023125"/>
    </source>
</evidence>
<dbReference type="InterPro" id="IPR001647">
    <property type="entry name" value="HTH_TetR"/>
</dbReference>
<proteinExistence type="predicted"/>